<comment type="caution">
    <text evidence="1">The sequence shown here is derived from an EMBL/GenBank/DDBJ whole genome shotgun (WGS) entry which is preliminary data.</text>
</comment>
<dbReference type="Proteomes" id="UP000602510">
    <property type="component" value="Unassembled WGS sequence"/>
</dbReference>
<accession>A0A833WF92</accession>
<name>A0A833WF92_PHYIN</name>
<dbReference type="AlphaFoldDB" id="A0A833WF92"/>
<gene>
    <name evidence="1" type="ORF">GN244_ATG16401</name>
</gene>
<keyword evidence="2" id="KW-1185">Reference proteome</keyword>
<reference evidence="1" key="1">
    <citation type="submission" date="2020-04" db="EMBL/GenBank/DDBJ databases">
        <title>Hybrid Assembly of Korean Phytophthora infestans isolates.</title>
        <authorList>
            <person name="Prokchorchik M."/>
            <person name="Lee Y."/>
            <person name="Seo J."/>
            <person name="Cho J.-H."/>
            <person name="Park Y.-E."/>
            <person name="Jang D.-C."/>
            <person name="Im J.-S."/>
            <person name="Choi J.-G."/>
            <person name="Park H.-J."/>
            <person name="Lee G.-B."/>
            <person name="Lee Y.-G."/>
            <person name="Hong S.-Y."/>
            <person name="Cho K."/>
            <person name="Sohn K.H."/>
        </authorList>
    </citation>
    <scope>NUCLEOTIDE SEQUENCE</scope>
    <source>
        <strain evidence="1">KR_1_A1</strain>
    </source>
</reference>
<organism evidence="1 2">
    <name type="scientific">Phytophthora infestans</name>
    <name type="common">Potato late blight agent</name>
    <name type="synonym">Botrytis infestans</name>
    <dbReference type="NCBI Taxonomy" id="4787"/>
    <lineage>
        <taxon>Eukaryota</taxon>
        <taxon>Sar</taxon>
        <taxon>Stramenopiles</taxon>
        <taxon>Oomycota</taxon>
        <taxon>Peronosporomycetes</taxon>
        <taxon>Peronosporales</taxon>
        <taxon>Peronosporaceae</taxon>
        <taxon>Phytophthora</taxon>
    </lineage>
</organism>
<protein>
    <submittedName>
        <fullName evidence="1">Uncharacterized protein</fullName>
    </submittedName>
</protein>
<proteinExistence type="predicted"/>
<dbReference type="EMBL" id="WSZM01000542">
    <property type="protein sequence ID" value="KAF4031760.1"/>
    <property type="molecule type" value="Genomic_DNA"/>
</dbReference>
<evidence type="ECO:0000313" key="2">
    <source>
        <dbReference type="Proteomes" id="UP000602510"/>
    </source>
</evidence>
<evidence type="ECO:0000313" key="1">
    <source>
        <dbReference type="EMBL" id="KAF4031760.1"/>
    </source>
</evidence>
<sequence length="187" mass="20186">MLPSLSDRWGAKLQVLVPSHPEPARASARRNALEDPKKIDAVSISASGKGSKTRYAVKVIMGSTSTCSDLSIATTEPAVPTHQEQSDFKDAADELHHIVDSAHSGKRCELCSAILNWFVLGENPDAAMLMFVSNERIARKLTKFLQDLLALTIKYASNDIQGCCAGQILIPLGVHKFLFNPPATCAA</sequence>